<feature type="transmembrane region" description="Helical" evidence="7">
    <location>
        <begin position="139"/>
        <end position="160"/>
    </location>
</feature>
<dbReference type="KEGG" id="gtt:GUITHDRAFT_52966"/>
<evidence type="ECO:0000256" key="7">
    <source>
        <dbReference type="SAM" id="Phobius"/>
    </source>
</evidence>
<sequence>RVLWDFTRPHTIIGSILSVVSLHLFALTAPGVSIINLSAFMVALTWSLVCASLVNLFVTGLNQIYDVDIDKINKPYLPIPAGELSLQKYMQVIMKNLRSEIFHSAKVIVLVSLILGIVRSCVLGTLYSMPPFRLKRFPLLAAICIIVVRGTLVNLSFYAHTAAILGTEMLPARSWIASSFFALFGCVIALMKDVPDVSGDREFQVKTLSVRFGSRTVLVFDCI</sequence>
<feature type="non-terminal residue" evidence="8">
    <location>
        <position position="1"/>
    </location>
</feature>
<dbReference type="STRING" id="905079.L1JL04"/>
<keyword evidence="10" id="KW-1185">Reference proteome</keyword>
<keyword evidence="5 7" id="KW-1133">Transmembrane helix</keyword>
<reference evidence="9" key="3">
    <citation type="submission" date="2015-06" db="UniProtKB">
        <authorList>
            <consortium name="EnsemblProtists"/>
        </authorList>
    </citation>
    <scope>IDENTIFICATION</scope>
</reference>
<dbReference type="Pfam" id="PF01040">
    <property type="entry name" value="UbiA"/>
    <property type="match status" value="1"/>
</dbReference>
<proteinExistence type="inferred from homology"/>
<evidence type="ECO:0000313" key="10">
    <source>
        <dbReference type="Proteomes" id="UP000011087"/>
    </source>
</evidence>
<reference evidence="8 10" key="1">
    <citation type="journal article" date="2012" name="Nature">
        <title>Algal genomes reveal evolutionary mosaicism and the fate of nucleomorphs.</title>
        <authorList>
            <consortium name="DOE Joint Genome Institute"/>
            <person name="Curtis B.A."/>
            <person name="Tanifuji G."/>
            <person name="Burki F."/>
            <person name="Gruber A."/>
            <person name="Irimia M."/>
            <person name="Maruyama S."/>
            <person name="Arias M.C."/>
            <person name="Ball S.G."/>
            <person name="Gile G.H."/>
            <person name="Hirakawa Y."/>
            <person name="Hopkins J.F."/>
            <person name="Kuo A."/>
            <person name="Rensing S.A."/>
            <person name="Schmutz J."/>
            <person name="Symeonidi A."/>
            <person name="Elias M."/>
            <person name="Eveleigh R.J."/>
            <person name="Herman E.K."/>
            <person name="Klute M.J."/>
            <person name="Nakayama T."/>
            <person name="Obornik M."/>
            <person name="Reyes-Prieto A."/>
            <person name="Armbrust E.V."/>
            <person name="Aves S.J."/>
            <person name="Beiko R.G."/>
            <person name="Coutinho P."/>
            <person name="Dacks J.B."/>
            <person name="Durnford D.G."/>
            <person name="Fast N.M."/>
            <person name="Green B.R."/>
            <person name="Grisdale C.J."/>
            <person name="Hempel F."/>
            <person name="Henrissat B."/>
            <person name="Hoppner M.P."/>
            <person name="Ishida K."/>
            <person name="Kim E."/>
            <person name="Koreny L."/>
            <person name="Kroth P.G."/>
            <person name="Liu Y."/>
            <person name="Malik S.B."/>
            <person name="Maier U.G."/>
            <person name="McRose D."/>
            <person name="Mock T."/>
            <person name="Neilson J.A."/>
            <person name="Onodera N.T."/>
            <person name="Poole A.M."/>
            <person name="Pritham E.J."/>
            <person name="Richards T.A."/>
            <person name="Rocap G."/>
            <person name="Roy S.W."/>
            <person name="Sarai C."/>
            <person name="Schaack S."/>
            <person name="Shirato S."/>
            <person name="Slamovits C.H."/>
            <person name="Spencer D.F."/>
            <person name="Suzuki S."/>
            <person name="Worden A.Z."/>
            <person name="Zauner S."/>
            <person name="Barry K."/>
            <person name="Bell C."/>
            <person name="Bharti A.K."/>
            <person name="Crow J.A."/>
            <person name="Grimwood J."/>
            <person name="Kramer R."/>
            <person name="Lindquist E."/>
            <person name="Lucas S."/>
            <person name="Salamov A."/>
            <person name="McFadden G.I."/>
            <person name="Lane C.E."/>
            <person name="Keeling P.J."/>
            <person name="Gray M.W."/>
            <person name="Grigoriev I.V."/>
            <person name="Archibald J.M."/>
        </authorList>
    </citation>
    <scope>NUCLEOTIDE SEQUENCE</scope>
    <source>
        <strain evidence="8 10">CCMP2712</strain>
    </source>
</reference>
<dbReference type="Gene3D" id="1.10.357.140">
    <property type="entry name" value="UbiA prenyltransferase"/>
    <property type="match status" value="1"/>
</dbReference>
<dbReference type="Proteomes" id="UP000011087">
    <property type="component" value="Unassembled WGS sequence"/>
</dbReference>
<dbReference type="GO" id="GO:0016765">
    <property type="term" value="F:transferase activity, transferring alkyl or aryl (other than methyl) groups"/>
    <property type="evidence" value="ECO:0007669"/>
    <property type="project" value="InterPro"/>
</dbReference>
<feature type="non-terminal residue" evidence="8">
    <location>
        <position position="223"/>
    </location>
</feature>
<dbReference type="PANTHER" id="PTHR43009:SF7">
    <property type="entry name" value="HOMOGENTISATE GERANYLGERANYLTRANSFERASE, CHLOROPLASTIC"/>
    <property type="match status" value="1"/>
</dbReference>
<dbReference type="eggNOG" id="ENOG502R0I3">
    <property type="taxonomic scope" value="Eukaryota"/>
</dbReference>
<comment type="similarity">
    <text evidence="2">Belongs to the UbiA prenyltransferase family.</text>
</comment>
<evidence type="ECO:0000313" key="8">
    <source>
        <dbReference type="EMBL" id="EKX49196.1"/>
    </source>
</evidence>
<dbReference type="HOGENOM" id="CLU_048963_2_0_1"/>
<keyword evidence="3" id="KW-0808">Transferase</keyword>
<name>L1JL04_GUITC</name>
<dbReference type="OMA" id="TTHCNVI"/>
<organism evidence="8">
    <name type="scientific">Guillardia theta (strain CCMP2712)</name>
    <name type="common">Cryptophyte</name>
    <dbReference type="NCBI Taxonomy" id="905079"/>
    <lineage>
        <taxon>Eukaryota</taxon>
        <taxon>Cryptophyceae</taxon>
        <taxon>Pyrenomonadales</taxon>
        <taxon>Geminigeraceae</taxon>
        <taxon>Guillardia</taxon>
    </lineage>
</organism>
<gene>
    <name evidence="8" type="ORF">GUITHDRAFT_52966</name>
</gene>
<dbReference type="InterPro" id="IPR044878">
    <property type="entry name" value="UbiA_sf"/>
</dbReference>
<evidence type="ECO:0000256" key="3">
    <source>
        <dbReference type="ARBA" id="ARBA00022679"/>
    </source>
</evidence>
<evidence type="ECO:0000313" key="9">
    <source>
        <dbReference type="EnsemblProtists" id="EKX49196"/>
    </source>
</evidence>
<dbReference type="GeneID" id="17305867"/>
<dbReference type="PaxDb" id="55529-EKX49196"/>
<dbReference type="RefSeq" id="XP_005836176.1">
    <property type="nucleotide sequence ID" value="XM_005836119.1"/>
</dbReference>
<evidence type="ECO:0000256" key="2">
    <source>
        <dbReference type="ARBA" id="ARBA00005985"/>
    </source>
</evidence>
<feature type="transmembrane region" description="Helical" evidence="7">
    <location>
        <begin position="12"/>
        <end position="32"/>
    </location>
</feature>
<dbReference type="GO" id="GO:0016020">
    <property type="term" value="C:membrane"/>
    <property type="evidence" value="ECO:0007669"/>
    <property type="project" value="UniProtKB-SubCell"/>
</dbReference>
<protein>
    <submittedName>
        <fullName evidence="8 9">Uncharacterized protein</fullName>
    </submittedName>
</protein>
<reference evidence="10" key="2">
    <citation type="submission" date="2012-11" db="EMBL/GenBank/DDBJ databases">
        <authorList>
            <person name="Kuo A."/>
            <person name="Curtis B.A."/>
            <person name="Tanifuji G."/>
            <person name="Burki F."/>
            <person name="Gruber A."/>
            <person name="Irimia M."/>
            <person name="Maruyama S."/>
            <person name="Arias M.C."/>
            <person name="Ball S.G."/>
            <person name="Gile G.H."/>
            <person name="Hirakawa Y."/>
            <person name="Hopkins J.F."/>
            <person name="Rensing S.A."/>
            <person name="Schmutz J."/>
            <person name="Symeonidi A."/>
            <person name="Elias M."/>
            <person name="Eveleigh R.J."/>
            <person name="Herman E.K."/>
            <person name="Klute M.J."/>
            <person name="Nakayama T."/>
            <person name="Obornik M."/>
            <person name="Reyes-Prieto A."/>
            <person name="Armbrust E.V."/>
            <person name="Aves S.J."/>
            <person name="Beiko R.G."/>
            <person name="Coutinho P."/>
            <person name="Dacks J.B."/>
            <person name="Durnford D.G."/>
            <person name="Fast N.M."/>
            <person name="Green B.R."/>
            <person name="Grisdale C."/>
            <person name="Hempe F."/>
            <person name="Henrissat B."/>
            <person name="Hoppner M.P."/>
            <person name="Ishida K.-I."/>
            <person name="Kim E."/>
            <person name="Koreny L."/>
            <person name="Kroth P.G."/>
            <person name="Liu Y."/>
            <person name="Malik S.-B."/>
            <person name="Maier U.G."/>
            <person name="McRose D."/>
            <person name="Mock T."/>
            <person name="Neilson J.A."/>
            <person name="Onodera N.T."/>
            <person name="Poole A.M."/>
            <person name="Pritham E.J."/>
            <person name="Richards T.A."/>
            <person name="Rocap G."/>
            <person name="Roy S.W."/>
            <person name="Sarai C."/>
            <person name="Schaack S."/>
            <person name="Shirato S."/>
            <person name="Slamovits C.H."/>
            <person name="Spencer D.F."/>
            <person name="Suzuki S."/>
            <person name="Worden A.Z."/>
            <person name="Zauner S."/>
            <person name="Barry K."/>
            <person name="Bell C."/>
            <person name="Bharti A.K."/>
            <person name="Crow J.A."/>
            <person name="Grimwood J."/>
            <person name="Kramer R."/>
            <person name="Lindquist E."/>
            <person name="Lucas S."/>
            <person name="Salamov A."/>
            <person name="McFadden G.I."/>
            <person name="Lane C.E."/>
            <person name="Keeling P.J."/>
            <person name="Gray M.W."/>
            <person name="Grigoriev I.V."/>
            <person name="Archibald J.M."/>
        </authorList>
    </citation>
    <scope>NUCLEOTIDE SEQUENCE</scope>
    <source>
        <strain evidence="10">CCMP2712</strain>
    </source>
</reference>
<evidence type="ECO:0000256" key="6">
    <source>
        <dbReference type="ARBA" id="ARBA00023136"/>
    </source>
</evidence>
<dbReference type="PANTHER" id="PTHR43009">
    <property type="entry name" value="HOMOGENTISATE SOLANESYLTRANSFERASE, CHLOROPLASTIC"/>
    <property type="match status" value="1"/>
</dbReference>
<dbReference type="AlphaFoldDB" id="L1JL04"/>
<accession>L1JL04</accession>
<dbReference type="EMBL" id="JH992983">
    <property type="protein sequence ID" value="EKX49196.1"/>
    <property type="molecule type" value="Genomic_DNA"/>
</dbReference>
<feature type="transmembrane region" description="Helical" evidence="7">
    <location>
        <begin position="107"/>
        <end position="127"/>
    </location>
</feature>
<dbReference type="OrthoDB" id="1502398at2759"/>
<keyword evidence="6 7" id="KW-0472">Membrane</keyword>
<comment type="subcellular location">
    <subcellularLocation>
        <location evidence="1">Membrane</location>
        <topology evidence="1">Multi-pass membrane protein</topology>
    </subcellularLocation>
</comment>
<feature type="transmembrane region" description="Helical" evidence="7">
    <location>
        <begin position="172"/>
        <end position="191"/>
    </location>
</feature>
<evidence type="ECO:0000256" key="4">
    <source>
        <dbReference type="ARBA" id="ARBA00022692"/>
    </source>
</evidence>
<evidence type="ECO:0000256" key="1">
    <source>
        <dbReference type="ARBA" id="ARBA00004141"/>
    </source>
</evidence>
<dbReference type="EnsemblProtists" id="EKX49196">
    <property type="protein sequence ID" value="EKX49196"/>
    <property type="gene ID" value="GUITHDRAFT_52966"/>
</dbReference>
<keyword evidence="4 7" id="KW-0812">Transmembrane</keyword>
<dbReference type="InterPro" id="IPR000537">
    <property type="entry name" value="UbiA_prenyltransferase"/>
</dbReference>
<feature type="transmembrane region" description="Helical" evidence="7">
    <location>
        <begin position="39"/>
        <end position="58"/>
    </location>
</feature>
<evidence type="ECO:0000256" key="5">
    <source>
        <dbReference type="ARBA" id="ARBA00022989"/>
    </source>
</evidence>